<keyword evidence="2" id="KW-1185">Reference proteome</keyword>
<dbReference type="EMBL" id="CAAALY010000345">
    <property type="protein sequence ID" value="VEL06752.1"/>
    <property type="molecule type" value="Genomic_DNA"/>
</dbReference>
<dbReference type="AlphaFoldDB" id="A0A3S5CB25"/>
<evidence type="ECO:0000313" key="2">
    <source>
        <dbReference type="Proteomes" id="UP000784294"/>
    </source>
</evidence>
<dbReference type="OrthoDB" id="195089at2759"/>
<protein>
    <submittedName>
        <fullName evidence="1">Uncharacterized protein</fullName>
    </submittedName>
</protein>
<sequence length="172" mass="18975">MIEGLCEVVTRNVGLAEPIVLLFTRLLLACLSPNLVGRVRQASIQSQRNRKRLDIVELITEKTTVMNTTSLSSDDPTGLPPVRIDQVIRLDPNDSSGIRHLEHPATLFWCLQMLLFLPQFSPLLDRFTHLSSPNSHQLDNASTSQSQSSLLASQSSSQITQLTQLTGLSQAS</sequence>
<accession>A0A3S5CB25</accession>
<gene>
    <name evidence="1" type="ORF">PXEA_LOCUS192</name>
</gene>
<proteinExistence type="predicted"/>
<evidence type="ECO:0000313" key="1">
    <source>
        <dbReference type="EMBL" id="VEL06752.1"/>
    </source>
</evidence>
<comment type="caution">
    <text evidence="1">The sequence shown here is derived from an EMBL/GenBank/DDBJ whole genome shotgun (WGS) entry which is preliminary data.</text>
</comment>
<name>A0A3S5CB25_9PLAT</name>
<reference evidence="1" key="1">
    <citation type="submission" date="2018-11" db="EMBL/GenBank/DDBJ databases">
        <authorList>
            <consortium name="Pathogen Informatics"/>
        </authorList>
    </citation>
    <scope>NUCLEOTIDE SEQUENCE</scope>
</reference>
<organism evidence="1 2">
    <name type="scientific">Protopolystoma xenopodis</name>
    <dbReference type="NCBI Taxonomy" id="117903"/>
    <lineage>
        <taxon>Eukaryota</taxon>
        <taxon>Metazoa</taxon>
        <taxon>Spiralia</taxon>
        <taxon>Lophotrochozoa</taxon>
        <taxon>Platyhelminthes</taxon>
        <taxon>Monogenea</taxon>
        <taxon>Polyopisthocotylea</taxon>
        <taxon>Polystomatidea</taxon>
        <taxon>Polystomatidae</taxon>
        <taxon>Protopolystoma</taxon>
    </lineage>
</organism>
<dbReference type="Proteomes" id="UP000784294">
    <property type="component" value="Unassembled WGS sequence"/>
</dbReference>